<dbReference type="InterPro" id="IPR006768">
    <property type="entry name" value="Cwf19-like_C_dom-1"/>
</dbReference>
<dbReference type="GO" id="GO:0000398">
    <property type="term" value="P:mRNA splicing, via spliceosome"/>
    <property type="evidence" value="ECO:0007669"/>
    <property type="project" value="TreeGrafter"/>
</dbReference>
<feature type="region of interest" description="Disordered" evidence="2">
    <location>
        <begin position="1"/>
        <end position="47"/>
    </location>
</feature>
<feature type="compositionally biased region" description="Basic and acidic residues" evidence="2">
    <location>
        <begin position="447"/>
        <end position="460"/>
    </location>
</feature>
<feature type="region of interest" description="Disordered" evidence="2">
    <location>
        <begin position="225"/>
        <end position="400"/>
    </location>
</feature>
<feature type="compositionally biased region" description="Basic and acidic residues" evidence="2">
    <location>
        <begin position="300"/>
        <end position="315"/>
    </location>
</feature>
<proteinExistence type="inferred from homology"/>
<feature type="region of interest" description="Disordered" evidence="2">
    <location>
        <begin position="427"/>
        <end position="499"/>
    </location>
</feature>
<protein>
    <recommendedName>
        <fullName evidence="7">CWF19-like protein 2</fullName>
    </recommendedName>
</protein>
<dbReference type="EMBL" id="BMAR01000012">
    <property type="protein sequence ID" value="GFR46090.1"/>
    <property type="molecule type" value="Genomic_DNA"/>
</dbReference>
<feature type="region of interest" description="Disordered" evidence="2">
    <location>
        <begin position="668"/>
        <end position="694"/>
    </location>
</feature>
<dbReference type="Pfam" id="PF04676">
    <property type="entry name" value="CwfJ_C_2"/>
    <property type="match status" value="1"/>
</dbReference>
<sequence>MLGVTFTSRAALDADSQQRMERKDLKREKGARKAEVGKEHLGTGDGLVTSLTSSGSLTLDLPKAVLHSDSLTADVAPQREDWMTQPIRPERVQEQHDRQDEALPAEPEVVAGLRVMRKHNPEALGGMGASAPGAALAATNTAALASDSRSGMASGRTGAMVGDGGASWRLKALRRAQEQARAEGRNLQEVVGERWGSLADLTQELSTLAAADGRAHLRAAAARRRVGEEATAGPVPHYLQDVRSDSAKMLRPSEDASLSWKRDRRDRDRGRGDERSRPRDGDQGANRPNGQGGARGTAGGRDDHRRSEHGREQEQRAGNGGHGREPEREEQRPDRDREQEHDRSRSYDRGRDRRDDRDRDREGDRSERERGRERGRRDRTGEERERHGEQGRLRPSREQVAALQQLAGSLNSFADDGSFMARFAAMQGEAQAAPAKAEPAFDGAGNRPDRSSDEGIRIKLEPGAGLSDAGAADGDELSVPRVGGTGTGPGSSGGGGETGGAGNRAIAAMLRAKAGGGAAAASAAAVAAGEVGAEPHRRAPLFVGDAGAGAGPSGQARPSAAAPAPSAPVAANKSAAELLRARLKGLPQPPALQQQQQQPATGAAREGAADGGGAATEGTRRGVVREEEEKDAGGAAAGSAAAGAGPRREVVPLPLVDERGRAVRGAFGREAAGAGADPGAGRRAGTKAPQRYNRQTGEKERYFADDDKVDLQTMLRRAKYGDDDMDMDEHLAANIAKKRKFRGTDLDVDAEYDYDGGLELYESRSKRGGAEAQRNRDRSRQVTELRRQQRAEAGCALCLNNPSRPPHLTISLGTCTQLLLPPRGRLLRGHCCIAPAEHVASIRGLDEAAWTEVKNFIKCLIRMYGAQGQSVLFMETYMMRGGARNHAVLDAVPVSERQLEKARGYFKKAILEAESEWSTHHAKACIETSAQKGLRESIPPNFPYFYVQFGYGSGYVHVIDDESKFDPNFGRQVLIGLLDLPPELTHQRQRSEPPATQQQWLREFRSQWEPYDWTKQLE</sequence>
<dbReference type="InterPro" id="IPR040194">
    <property type="entry name" value="Cwf19-like"/>
</dbReference>
<reference evidence="5 6" key="1">
    <citation type="journal article" date="2021" name="Sci. Rep.">
        <title>Genome sequencing of the multicellular alga Astrephomene provides insights into convergent evolution of germ-soma differentiation.</title>
        <authorList>
            <person name="Yamashita S."/>
            <person name="Yamamoto K."/>
            <person name="Matsuzaki R."/>
            <person name="Suzuki S."/>
            <person name="Yamaguchi H."/>
            <person name="Hirooka S."/>
            <person name="Minakuchi Y."/>
            <person name="Miyagishima S."/>
            <person name="Kawachi M."/>
            <person name="Toyoda A."/>
            <person name="Nozaki H."/>
        </authorList>
    </citation>
    <scope>NUCLEOTIDE SEQUENCE [LARGE SCALE GENOMIC DNA]</scope>
    <source>
        <strain evidence="5 6">NIES-4017</strain>
    </source>
</reference>
<gene>
    <name evidence="5" type="ORF">Agub_g7557</name>
</gene>
<dbReference type="AlphaFoldDB" id="A0AAD3DQD3"/>
<dbReference type="InterPro" id="IPR006767">
    <property type="entry name" value="Cwf19-like_C_dom-2"/>
</dbReference>
<name>A0AAD3DQD3_9CHLO</name>
<evidence type="ECO:0000259" key="4">
    <source>
        <dbReference type="Pfam" id="PF04677"/>
    </source>
</evidence>
<feature type="compositionally biased region" description="Low complexity" evidence="2">
    <location>
        <begin position="633"/>
        <end position="645"/>
    </location>
</feature>
<evidence type="ECO:0000256" key="1">
    <source>
        <dbReference type="ARBA" id="ARBA00006795"/>
    </source>
</evidence>
<dbReference type="Proteomes" id="UP001054857">
    <property type="component" value="Unassembled WGS sequence"/>
</dbReference>
<comment type="similarity">
    <text evidence="1">Belongs to the CWF19 family.</text>
</comment>
<feature type="region of interest" description="Disordered" evidence="2">
    <location>
        <begin position="589"/>
        <end position="656"/>
    </location>
</feature>
<dbReference type="Pfam" id="PF04677">
    <property type="entry name" value="CwfJ_C_1"/>
    <property type="match status" value="1"/>
</dbReference>
<dbReference type="PANTHER" id="PTHR12072">
    <property type="entry name" value="CWF19, CELL CYCLE CONTROL PROTEIN"/>
    <property type="match status" value="1"/>
</dbReference>
<feature type="domain" description="Cwf19-like protein C-terminal" evidence="3">
    <location>
        <begin position="916"/>
        <end position="1014"/>
    </location>
</feature>
<evidence type="ECO:0000256" key="2">
    <source>
        <dbReference type="SAM" id="MobiDB-lite"/>
    </source>
</evidence>
<feature type="compositionally biased region" description="Low complexity" evidence="2">
    <location>
        <begin position="591"/>
        <end position="606"/>
    </location>
</feature>
<feature type="region of interest" description="Disordered" evidence="2">
    <location>
        <begin position="765"/>
        <end position="785"/>
    </location>
</feature>
<feature type="compositionally biased region" description="Gly residues" evidence="2">
    <location>
        <begin position="483"/>
        <end position="499"/>
    </location>
</feature>
<dbReference type="PANTHER" id="PTHR12072:SF5">
    <property type="entry name" value="CWF19-LIKE PROTEIN 2"/>
    <property type="match status" value="1"/>
</dbReference>
<accession>A0AAD3DQD3</accession>
<evidence type="ECO:0000313" key="6">
    <source>
        <dbReference type="Proteomes" id="UP001054857"/>
    </source>
</evidence>
<feature type="compositionally biased region" description="Low complexity" evidence="2">
    <location>
        <begin position="427"/>
        <end position="444"/>
    </location>
</feature>
<feature type="compositionally biased region" description="Basic and acidic residues" evidence="2">
    <location>
        <begin position="240"/>
        <end position="282"/>
    </location>
</feature>
<feature type="compositionally biased region" description="Low complexity" evidence="2">
    <location>
        <begin position="553"/>
        <end position="568"/>
    </location>
</feature>
<evidence type="ECO:0000313" key="5">
    <source>
        <dbReference type="EMBL" id="GFR46090.1"/>
    </source>
</evidence>
<dbReference type="GO" id="GO:0071014">
    <property type="term" value="C:post-mRNA release spliceosomal complex"/>
    <property type="evidence" value="ECO:0007669"/>
    <property type="project" value="TreeGrafter"/>
</dbReference>
<feature type="compositionally biased region" description="Gly residues" evidence="2">
    <location>
        <begin position="290"/>
        <end position="299"/>
    </location>
</feature>
<feature type="compositionally biased region" description="Basic and acidic residues" evidence="2">
    <location>
        <begin position="16"/>
        <end position="42"/>
    </location>
</feature>
<comment type="caution">
    <text evidence="5">The sequence shown here is derived from an EMBL/GenBank/DDBJ whole genome shotgun (WGS) entry which is preliminary data.</text>
</comment>
<feature type="domain" description="Cwf19-like C-terminal" evidence="4">
    <location>
        <begin position="785"/>
        <end position="907"/>
    </location>
</feature>
<feature type="region of interest" description="Disordered" evidence="2">
    <location>
        <begin position="542"/>
        <end position="568"/>
    </location>
</feature>
<feature type="compositionally biased region" description="Low complexity" evidence="2">
    <location>
        <begin position="668"/>
        <end position="683"/>
    </location>
</feature>
<feature type="compositionally biased region" description="Basic and acidic residues" evidence="2">
    <location>
        <begin position="618"/>
        <end position="627"/>
    </location>
</feature>
<evidence type="ECO:0000259" key="3">
    <source>
        <dbReference type="Pfam" id="PF04676"/>
    </source>
</evidence>
<feature type="compositionally biased region" description="Low complexity" evidence="2">
    <location>
        <begin position="463"/>
        <end position="472"/>
    </location>
</feature>
<feature type="compositionally biased region" description="Basic and acidic residues" evidence="2">
    <location>
        <begin position="322"/>
        <end position="397"/>
    </location>
</feature>
<keyword evidence="6" id="KW-1185">Reference proteome</keyword>
<organism evidence="5 6">
    <name type="scientific">Astrephomene gubernaculifera</name>
    <dbReference type="NCBI Taxonomy" id="47775"/>
    <lineage>
        <taxon>Eukaryota</taxon>
        <taxon>Viridiplantae</taxon>
        <taxon>Chlorophyta</taxon>
        <taxon>core chlorophytes</taxon>
        <taxon>Chlorophyceae</taxon>
        <taxon>CS clade</taxon>
        <taxon>Chlamydomonadales</taxon>
        <taxon>Astrephomenaceae</taxon>
        <taxon>Astrephomene</taxon>
    </lineage>
</organism>
<feature type="compositionally biased region" description="Basic and acidic residues" evidence="2">
    <location>
        <begin position="646"/>
        <end position="656"/>
    </location>
</feature>
<evidence type="ECO:0008006" key="7">
    <source>
        <dbReference type="Google" id="ProtNLM"/>
    </source>
</evidence>